<dbReference type="PROSITE" id="PS50082">
    <property type="entry name" value="WD_REPEATS_2"/>
    <property type="match status" value="1"/>
</dbReference>
<dbReference type="GO" id="GO:0005885">
    <property type="term" value="C:Arp2/3 protein complex"/>
    <property type="evidence" value="ECO:0007669"/>
    <property type="project" value="UniProtKB-UniRule"/>
</dbReference>
<organism evidence="12 13">
    <name type="scientific">Mytilus coruscus</name>
    <name type="common">Sea mussel</name>
    <dbReference type="NCBI Taxonomy" id="42192"/>
    <lineage>
        <taxon>Eukaryota</taxon>
        <taxon>Metazoa</taxon>
        <taxon>Spiralia</taxon>
        <taxon>Lophotrochozoa</taxon>
        <taxon>Mollusca</taxon>
        <taxon>Bivalvia</taxon>
        <taxon>Autobranchia</taxon>
        <taxon>Pteriomorphia</taxon>
        <taxon>Mytilida</taxon>
        <taxon>Mytiloidea</taxon>
        <taxon>Mytilidae</taxon>
        <taxon>Mytilinae</taxon>
        <taxon>Mytilus</taxon>
    </lineage>
</organism>
<dbReference type="InterPro" id="IPR019775">
    <property type="entry name" value="WD40_repeat_CS"/>
</dbReference>
<evidence type="ECO:0000256" key="3">
    <source>
        <dbReference type="ARBA" id="ARBA00006260"/>
    </source>
</evidence>
<comment type="similarity">
    <text evidence="3 10">Belongs to the WD repeat ARPC1 family.</text>
</comment>
<dbReference type="Pfam" id="PF00400">
    <property type="entry name" value="WD40"/>
    <property type="match status" value="2"/>
</dbReference>
<evidence type="ECO:0000256" key="5">
    <source>
        <dbReference type="ARBA" id="ARBA00022574"/>
    </source>
</evidence>
<dbReference type="GO" id="GO:0005634">
    <property type="term" value="C:nucleus"/>
    <property type="evidence" value="ECO:0007669"/>
    <property type="project" value="UniProtKB-SubCell"/>
</dbReference>
<dbReference type="InterPro" id="IPR036322">
    <property type="entry name" value="WD40_repeat_dom_sf"/>
</dbReference>
<keyword evidence="6" id="KW-0677">Repeat</keyword>
<keyword evidence="13" id="KW-1185">Reference proteome</keyword>
<comment type="subcellular location">
    <subcellularLocation>
        <location evidence="2">Cytoplasm</location>
        <location evidence="2">Cytoskeleton</location>
    </subcellularLocation>
    <subcellularLocation>
        <location evidence="1">Nucleus</location>
    </subcellularLocation>
</comment>
<dbReference type="PROSITE" id="PS50294">
    <property type="entry name" value="WD_REPEATS_REGION"/>
    <property type="match status" value="1"/>
</dbReference>
<dbReference type="InterPro" id="IPR015943">
    <property type="entry name" value="WD40/YVTN_repeat-like_dom_sf"/>
</dbReference>
<keyword evidence="4 10" id="KW-0963">Cytoplasm</keyword>
<keyword evidence="5 11" id="KW-0853">WD repeat</keyword>
<dbReference type="PANTHER" id="PTHR10709">
    <property type="entry name" value="ACTIN-RELATED PROTEIN 2/3 COMPLEX SUBUNIT 1"/>
    <property type="match status" value="1"/>
</dbReference>
<evidence type="ECO:0000256" key="4">
    <source>
        <dbReference type="ARBA" id="ARBA00022490"/>
    </source>
</evidence>
<evidence type="ECO:0000256" key="2">
    <source>
        <dbReference type="ARBA" id="ARBA00004245"/>
    </source>
</evidence>
<dbReference type="AlphaFoldDB" id="A0A6J8B2Q0"/>
<keyword evidence="9" id="KW-0539">Nucleus</keyword>
<evidence type="ECO:0000256" key="8">
    <source>
        <dbReference type="ARBA" id="ARBA00023212"/>
    </source>
</evidence>
<feature type="repeat" description="WD" evidence="11">
    <location>
        <begin position="87"/>
        <end position="120"/>
    </location>
</feature>
<evidence type="ECO:0000256" key="7">
    <source>
        <dbReference type="ARBA" id="ARBA00023203"/>
    </source>
</evidence>
<dbReference type="FunFam" id="2.130.10.10:FF:000030">
    <property type="entry name" value="Actin-related protein 2/3 complex subunit"/>
    <property type="match status" value="1"/>
</dbReference>
<keyword evidence="8 10" id="KW-0206">Cytoskeleton</keyword>
<dbReference type="SUPFAM" id="SSF50978">
    <property type="entry name" value="WD40 repeat-like"/>
    <property type="match status" value="1"/>
</dbReference>
<evidence type="ECO:0000256" key="1">
    <source>
        <dbReference type="ARBA" id="ARBA00004123"/>
    </source>
</evidence>
<keyword evidence="7 10" id="KW-0009">Actin-binding</keyword>
<proteinExistence type="inferred from homology"/>
<comment type="function">
    <text evidence="10">Functions as component of the Arp2/3 complex which is involved in regulation of actin polymerization and together with an activating nucleation-promoting factor (NPF) mediates the formation of branched actin networks.</text>
</comment>
<dbReference type="PROSITE" id="PS00678">
    <property type="entry name" value="WD_REPEATS_1"/>
    <property type="match status" value="1"/>
</dbReference>
<dbReference type="Proteomes" id="UP000507470">
    <property type="component" value="Unassembled WGS sequence"/>
</dbReference>
<evidence type="ECO:0000256" key="10">
    <source>
        <dbReference type="PIRNR" id="PIRNR038093"/>
    </source>
</evidence>
<dbReference type="GO" id="GO:0051015">
    <property type="term" value="F:actin filament binding"/>
    <property type="evidence" value="ECO:0007669"/>
    <property type="project" value="TreeGrafter"/>
</dbReference>
<evidence type="ECO:0000313" key="13">
    <source>
        <dbReference type="Proteomes" id="UP000507470"/>
    </source>
</evidence>
<dbReference type="EMBL" id="CACVKT020002382">
    <property type="protein sequence ID" value="CAC5377660.1"/>
    <property type="molecule type" value="Genomic_DNA"/>
</dbReference>
<name>A0A6J8B2Q0_MYTCO</name>
<dbReference type="SMART" id="SM00320">
    <property type="entry name" value="WD40"/>
    <property type="match status" value="6"/>
</dbReference>
<dbReference type="PIRSF" id="PIRSF038093">
    <property type="entry name" value="ARP2/3_su1"/>
    <property type="match status" value="1"/>
</dbReference>
<reference evidence="12 13" key="1">
    <citation type="submission" date="2020-06" db="EMBL/GenBank/DDBJ databases">
        <authorList>
            <person name="Li R."/>
            <person name="Bekaert M."/>
        </authorList>
    </citation>
    <scope>NUCLEOTIDE SEQUENCE [LARGE SCALE GENOMIC DNA]</scope>
    <source>
        <strain evidence="13">wild</strain>
    </source>
</reference>
<dbReference type="InterPro" id="IPR001680">
    <property type="entry name" value="WD40_rpt"/>
</dbReference>
<protein>
    <recommendedName>
        <fullName evidence="10">Actin-related protein 2/3 complex subunit</fullName>
    </recommendedName>
</protein>
<dbReference type="Gene3D" id="2.130.10.10">
    <property type="entry name" value="YVTN repeat-like/Quinoprotein amine dehydrogenase"/>
    <property type="match status" value="1"/>
</dbReference>
<dbReference type="PANTHER" id="PTHR10709:SF2">
    <property type="entry name" value="ACTIN-RELATED PROTEIN 2_3 COMPLEX SUBUNIT"/>
    <property type="match status" value="1"/>
</dbReference>
<accession>A0A6J8B2Q0</accession>
<evidence type="ECO:0000256" key="9">
    <source>
        <dbReference type="ARBA" id="ARBA00023242"/>
    </source>
</evidence>
<gene>
    <name evidence="12" type="ORF">MCOR_13953</name>
</gene>
<sequence>MKEVLFFEDIQHAKKSTTTCVSPRNFSIYFSVSGKNKTMTEKHSFGVTAVSCHAWNSSRSEIALSQNDSIVRIYKKSGNKFDETASLTEHGQQVTGIEWACKSNRIVTCGADRNAYVWEVVDGKWKPSLVILRINRAATTVRWSPLENKFAVGSSARVISVCYFDEENNWWVSKHIKKPIRSTITCLDWHPNNYLLAAGSSDFKARVFSAYVKEVEGKPAATPWGTKMPFQALMAEFSNGGGGWVHSVSFSPSGDKLAWVGHDSSVSVADAANGNKLSVVKGNFLPFIGITWVTENSMVAAGYDCCPKLFTQDNGGNVTFISDLDIPKEKEEGTISAMNRFKNLDKKASAKETSTDVRTLHQNTITQVTIHTGTKADCTKFSTSGVDGQVIIWDFKSLEKSISGLRIA</sequence>
<dbReference type="GO" id="GO:0034314">
    <property type="term" value="P:Arp2/3 complex-mediated actin nucleation"/>
    <property type="evidence" value="ECO:0007669"/>
    <property type="project" value="UniProtKB-UniRule"/>
</dbReference>
<evidence type="ECO:0000256" key="6">
    <source>
        <dbReference type="ARBA" id="ARBA00022737"/>
    </source>
</evidence>
<dbReference type="InterPro" id="IPR017383">
    <property type="entry name" value="ARPC1"/>
</dbReference>
<dbReference type="OrthoDB" id="406844at2759"/>
<evidence type="ECO:0000313" key="12">
    <source>
        <dbReference type="EMBL" id="CAC5377660.1"/>
    </source>
</evidence>
<evidence type="ECO:0000256" key="11">
    <source>
        <dbReference type="PROSITE-ProRule" id="PRU00221"/>
    </source>
</evidence>